<dbReference type="Pfam" id="PF00753">
    <property type="entry name" value="Lactamase_B"/>
    <property type="match status" value="1"/>
</dbReference>
<organism evidence="2 3">
    <name type="scientific">Actinoallomurus acaciae</name>
    <dbReference type="NCBI Taxonomy" id="502577"/>
    <lineage>
        <taxon>Bacteria</taxon>
        <taxon>Bacillati</taxon>
        <taxon>Actinomycetota</taxon>
        <taxon>Actinomycetes</taxon>
        <taxon>Streptosporangiales</taxon>
        <taxon>Thermomonosporaceae</taxon>
        <taxon>Actinoallomurus</taxon>
    </lineage>
</organism>
<feature type="domain" description="Metallo-beta-lactamase" evidence="1">
    <location>
        <begin position="23"/>
        <end position="218"/>
    </location>
</feature>
<dbReference type="CDD" id="cd07721">
    <property type="entry name" value="yflN-like_MBL-fold"/>
    <property type="match status" value="1"/>
</dbReference>
<evidence type="ECO:0000259" key="1">
    <source>
        <dbReference type="SMART" id="SM00849"/>
    </source>
</evidence>
<keyword evidence="3" id="KW-1185">Reference proteome</keyword>
<proteinExistence type="predicted"/>
<dbReference type="PANTHER" id="PTHR42951:SF4">
    <property type="entry name" value="ACYL-COENZYME A THIOESTERASE MBLAC2"/>
    <property type="match status" value="1"/>
</dbReference>
<dbReference type="InterPro" id="IPR036866">
    <property type="entry name" value="RibonucZ/Hydroxyglut_hydro"/>
</dbReference>
<dbReference type="SMART" id="SM00849">
    <property type="entry name" value="Lactamase_B"/>
    <property type="match status" value="1"/>
</dbReference>
<dbReference type="RefSeq" id="WP_378199651.1">
    <property type="nucleotide sequence ID" value="NZ_JBHLZP010000068.1"/>
</dbReference>
<sequence>MAKPAAHEIAPNVWRIPAAPFDFLNIYALIDDDGQVTLVDTGTKGATRRTLAALAVMGKAAEDVTRIVLTHAHGDHAGGAAKMAEVTGASVAVHESDARWARAGQSPPRDAATAGGRFLNRLGKRGNGFPAIVVGEEFSDGHVLPIAGGLRVVHTPGHTEGHVALLHETTGVLITGDSIWNVRRMSWGIKAFCQDVALNRQTAHVLGELDYQVAAFTHGPHVSDQARERVRRYLTDAANRQSS</sequence>
<dbReference type="PANTHER" id="PTHR42951">
    <property type="entry name" value="METALLO-BETA-LACTAMASE DOMAIN-CONTAINING"/>
    <property type="match status" value="1"/>
</dbReference>
<accession>A0ABV5YD43</accession>
<reference evidence="2 3" key="1">
    <citation type="submission" date="2024-09" db="EMBL/GenBank/DDBJ databases">
        <authorList>
            <person name="Sun Q."/>
            <person name="Mori K."/>
        </authorList>
    </citation>
    <scope>NUCLEOTIDE SEQUENCE [LARGE SCALE GENOMIC DNA]</scope>
    <source>
        <strain evidence="2 3">TBRC 0563</strain>
    </source>
</reference>
<dbReference type="Proteomes" id="UP001589627">
    <property type="component" value="Unassembled WGS sequence"/>
</dbReference>
<name>A0ABV5YD43_9ACTN</name>
<dbReference type="EMBL" id="JBHLZP010000068">
    <property type="protein sequence ID" value="MFB9832956.1"/>
    <property type="molecule type" value="Genomic_DNA"/>
</dbReference>
<protein>
    <submittedName>
        <fullName evidence="2">MBL fold metallo-hydrolase</fullName>
    </submittedName>
</protein>
<dbReference type="InterPro" id="IPR001279">
    <property type="entry name" value="Metallo-B-lactamas"/>
</dbReference>
<dbReference type="InterPro" id="IPR050855">
    <property type="entry name" value="NDM-1-like"/>
</dbReference>
<evidence type="ECO:0000313" key="3">
    <source>
        <dbReference type="Proteomes" id="UP001589627"/>
    </source>
</evidence>
<dbReference type="SUPFAM" id="SSF56281">
    <property type="entry name" value="Metallo-hydrolase/oxidoreductase"/>
    <property type="match status" value="1"/>
</dbReference>
<comment type="caution">
    <text evidence="2">The sequence shown here is derived from an EMBL/GenBank/DDBJ whole genome shotgun (WGS) entry which is preliminary data.</text>
</comment>
<gene>
    <name evidence="2" type="ORF">ACFFNX_12245</name>
</gene>
<evidence type="ECO:0000313" key="2">
    <source>
        <dbReference type="EMBL" id="MFB9832956.1"/>
    </source>
</evidence>
<dbReference type="Gene3D" id="3.60.15.10">
    <property type="entry name" value="Ribonuclease Z/Hydroxyacylglutathione hydrolase-like"/>
    <property type="match status" value="1"/>
</dbReference>